<dbReference type="AlphaFoldDB" id="A0A7H9CK51"/>
<dbReference type="Proteomes" id="UP000509414">
    <property type="component" value="Chromosome"/>
</dbReference>
<protein>
    <submittedName>
        <fullName evidence="1">Uncharacterized protein</fullName>
    </submittedName>
</protein>
<organism evidence="1 2">
    <name type="scientific">Candidatus Campylobacter infans</name>
    <dbReference type="NCBI Taxonomy" id="2561898"/>
    <lineage>
        <taxon>Bacteria</taxon>
        <taxon>Pseudomonadati</taxon>
        <taxon>Campylobacterota</taxon>
        <taxon>Epsilonproteobacteria</taxon>
        <taxon>Campylobacterales</taxon>
        <taxon>Campylobacteraceae</taxon>
        <taxon>Campylobacter</taxon>
    </lineage>
</organism>
<keyword evidence="2" id="KW-1185">Reference proteome</keyword>
<name>A0A7H9CK51_9BACT</name>
<gene>
    <name evidence="1" type="ORF">CINF_0637</name>
</gene>
<sequence>MSDYEIIKDFIKRLLEPEYYKASYVLQSSDIVKKVNEVKDLTFNEAFAKFLGLTQKLAENDYARMVSEFETMFNVK</sequence>
<evidence type="ECO:0000313" key="1">
    <source>
        <dbReference type="EMBL" id="QLI05159.1"/>
    </source>
</evidence>
<dbReference type="EMBL" id="CP049075">
    <property type="protein sequence ID" value="QLI05159.1"/>
    <property type="molecule type" value="Genomic_DNA"/>
</dbReference>
<proteinExistence type="predicted"/>
<evidence type="ECO:0000313" key="2">
    <source>
        <dbReference type="Proteomes" id="UP000509414"/>
    </source>
</evidence>
<accession>A0A7H9CK51</accession>
<dbReference type="RefSeq" id="WP_179975726.1">
    <property type="nucleotide sequence ID" value="NZ_CP049075.1"/>
</dbReference>
<reference evidence="1 2" key="1">
    <citation type="submission" date="2020-02" db="EMBL/GenBank/DDBJ databases">
        <title>Complete genome sequence of the novel Campylobacter species Candidatus Campylobacter infans.</title>
        <authorList>
            <person name="Duim B."/>
            <person name="Zomer A."/>
            <person name="van der Graaf L."/>
            <person name="Wagenaar J."/>
        </authorList>
    </citation>
    <scope>NUCLEOTIDE SEQUENCE [LARGE SCALE GENOMIC DNA]</scope>
    <source>
        <strain evidence="1 2">19S00001</strain>
    </source>
</reference>
<dbReference type="KEGG" id="cinf:CINF_0637"/>